<dbReference type="GO" id="GO:0005886">
    <property type="term" value="C:plasma membrane"/>
    <property type="evidence" value="ECO:0007669"/>
    <property type="project" value="TreeGrafter"/>
</dbReference>
<feature type="transmembrane region" description="Helical" evidence="2">
    <location>
        <begin position="219"/>
        <end position="240"/>
    </location>
</feature>
<reference evidence="3 4" key="1">
    <citation type="submission" date="2023-07" db="EMBL/GenBank/DDBJ databases">
        <title>Sequencing the genomes of 1000 actinobacteria strains.</title>
        <authorList>
            <person name="Klenk H.-P."/>
        </authorList>
    </citation>
    <scope>NUCLEOTIDE SEQUENCE [LARGE SCALE GENOMIC DNA]</scope>
    <source>
        <strain evidence="3 4">DSM 44711</strain>
    </source>
</reference>
<feature type="transmembrane region" description="Helical" evidence="2">
    <location>
        <begin position="72"/>
        <end position="93"/>
    </location>
</feature>
<dbReference type="PANTHER" id="PTHR30503">
    <property type="entry name" value="INNER MEMBRANE PROTEIN YEDI"/>
    <property type="match status" value="1"/>
</dbReference>
<feature type="region of interest" description="Disordered" evidence="1">
    <location>
        <begin position="353"/>
        <end position="410"/>
    </location>
</feature>
<feature type="compositionally biased region" description="Basic and acidic residues" evidence="1">
    <location>
        <begin position="306"/>
        <end position="318"/>
    </location>
</feature>
<evidence type="ECO:0000313" key="4">
    <source>
        <dbReference type="Proteomes" id="UP001183629"/>
    </source>
</evidence>
<dbReference type="Proteomes" id="UP001183629">
    <property type="component" value="Unassembled WGS sequence"/>
</dbReference>
<name>A0AAE3ZJB7_9ACTN</name>
<comment type="caution">
    <text evidence="3">The sequence shown here is derived from an EMBL/GenBank/DDBJ whole genome shotgun (WGS) entry which is preliminary data.</text>
</comment>
<dbReference type="Pfam" id="PF05661">
    <property type="entry name" value="DUF808"/>
    <property type="match status" value="1"/>
</dbReference>
<accession>A0AAE3ZJB7</accession>
<keyword evidence="4" id="KW-1185">Reference proteome</keyword>
<feature type="region of interest" description="Disordered" evidence="1">
    <location>
        <begin position="305"/>
        <end position="340"/>
    </location>
</feature>
<dbReference type="InterPro" id="IPR008526">
    <property type="entry name" value="YedI"/>
</dbReference>
<dbReference type="PANTHER" id="PTHR30503:SF3">
    <property type="entry name" value="INNER MEMBRANE PROTEIN YEDI"/>
    <property type="match status" value="1"/>
</dbReference>
<dbReference type="RefSeq" id="WP_310409653.1">
    <property type="nucleotide sequence ID" value="NZ_JAVDYC010000001.1"/>
</dbReference>
<evidence type="ECO:0000256" key="2">
    <source>
        <dbReference type="SAM" id="Phobius"/>
    </source>
</evidence>
<protein>
    <submittedName>
        <fullName evidence="3">DNA repair protein MutK</fullName>
    </submittedName>
</protein>
<dbReference type="AlphaFoldDB" id="A0AAE3ZJB7"/>
<gene>
    <name evidence="3" type="ORF">J2S44_001193</name>
</gene>
<evidence type="ECO:0000313" key="3">
    <source>
        <dbReference type="EMBL" id="MDR7320943.1"/>
    </source>
</evidence>
<feature type="transmembrane region" description="Helical" evidence="2">
    <location>
        <begin position="166"/>
        <end position="188"/>
    </location>
</feature>
<evidence type="ECO:0000256" key="1">
    <source>
        <dbReference type="SAM" id="MobiDB-lite"/>
    </source>
</evidence>
<proteinExistence type="predicted"/>
<keyword evidence="2" id="KW-1133">Transmembrane helix</keyword>
<keyword evidence="2" id="KW-0472">Membrane</keyword>
<sequence length="410" mass="40691">MSGGLAALLDDIAVLARAAAASIDDVGVAAAKAGSKAAGVVIDDAAVTPQYVRGLAADRELPIIKKIALGSLGNKAIIIVVALLLSQFVPWLLTPILMLGGAYLCYEGAEKVWAKVSGHGHGDGEEKLKDEKTLVSGAIRTDLILSAEIMVISLNEVASQSFVSRLVILCVVAIAMTVAVYGAVAIIVKMDDVGLALSERSSAAVAGFGRGLVKAMPKVLTALTVIGTAAMLWVGGHILLVGTHELGFHLIYDAVHHVEEAAHHATGPLGGVVGWLVNTIFSAILGLIVGALIVVVMTFTVHRGKHGDDHHAGDHKVEINTPAGTGSAAGAAGVAGPVSAAGPASVAEAGAATTVPADGPGTATTTGTASTPGTGAATAVPADGSETGAAGTTPTDGKPGAAPGTGTARD</sequence>
<organism evidence="3 4">
    <name type="scientific">Catenuloplanes niger</name>
    <dbReference type="NCBI Taxonomy" id="587534"/>
    <lineage>
        <taxon>Bacteria</taxon>
        <taxon>Bacillati</taxon>
        <taxon>Actinomycetota</taxon>
        <taxon>Actinomycetes</taxon>
        <taxon>Micromonosporales</taxon>
        <taxon>Micromonosporaceae</taxon>
        <taxon>Catenuloplanes</taxon>
    </lineage>
</organism>
<keyword evidence="2" id="KW-0812">Transmembrane</keyword>
<feature type="transmembrane region" description="Helical" evidence="2">
    <location>
        <begin position="275"/>
        <end position="301"/>
    </location>
</feature>
<feature type="compositionally biased region" description="Low complexity" evidence="1">
    <location>
        <begin position="321"/>
        <end position="340"/>
    </location>
</feature>
<dbReference type="EMBL" id="JAVDYC010000001">
    <property type="protein sequence ID" value="MDR7320943.1"/>
    <property type="molecule type" value="Genomic_DNA"/>
</dbReference>